<keyword evidence="5" id="KW-0812">Transmembrane</keyword>
<dbReference type="InterPro" id="IPR027417">
    <property type="entry name" value="P-loop_NTPase"/>
</dbReference>
<feature type="domain" description="AAA+ ATPase" evidence="6">
    <location>
        <begin position="498"/>
        <end position="652"/>
    </location>
</feature>
<evidence type="ECO:0000256" key="4">
    <source>
        <dbReference type="ARBA" id="ARBA00023186"/>
    </source>
</evidence>
<proteinExistence type="predicted"/>
<dbReference type="STRING" id="1802067.A2966_01690"/>
<keyword evidence="1" id="KW-0677">Repeat</keyword>
<evidence type="ECO:0000259" key="7">
    <source>
        <dbReference type="SMART" id="SM01086"/>
    </source>
</evidence>
<dbReference type="AlphaFoldDB" id="A0A1F7J9P7"/>
<feature type="domain" description="AAA+ ATPase" evidence="6">
    <location>
        <begin position="224"/>
        <end position="365"/>
    </location>
</feature>
<dbReference type="PROSITE" id="PS00675">
    <property type="entry name" value="SIGMA54_INTERACT_1"/>
    <property type="match status" value="1"/>
</dbReference>
<evidence type="ECO:0008006" key="10">
    <source>
        <dbReference type="Google" id="ProtNLM"/>
    </source>
</evidence>
<feature type="transmembrane region" description="Helical" evidence="5">
    <location>
        <begin position="95"/>
        <end position="117"/>
    </location>
</feature>
<dbReference type="EMBL" id="MGAR01000010">
    <property type="protein sequence ID" value="OGK52362.1"/>
    <property type="molecule type" value="Genomic_DNA"/>
</dbReference>
<keyword evidence="4" id="KW-0143">Chaperone</keyword>
<keyword evidence="5" id="KW-1133">Transmembrane helix</keyword>
<dbReference type="Gene3D" id="3.40.50.300">
    <property type="entry name" value="P-loop containing nucleotide triphosphate hydrolases"/>
    <property type="match status" value="2"/>
</dbReference>
<name>A0A1F7J9P7_9BACT</name>
<dbReference type="InterPro" id="IPR003959">
    <property type="entry name" value="ATPase_AAA_core"/>
</dbReference>
<dbReference type="Pfam" id="PF00004">
    <property type="entry name" value="AAA"/>
    <property type="match status" value="1"/>
</dbReference>
<feature type="domain" description="Clp ATPase C-terminal" evidence="7">
    <location>
        <begin position="668"/>
        <end position="749"/>
    </location>
</feature>
<dbReference type="GO" id="GO:0034605">
    <property type="term" value="P:cellular response to heat"/>
    <property type="evidence" value="ECO:0007669"/>
    <property type="project" value="TreeGrafter"/>
</dbReference>
<evidence type="ECO:0000256" key="5">
    <source>
        <dbReference type="SAM" id="Phobius"/>
    </source>
</evidence>
<keyword evidence="3" id="KW-0067">ATP-binding</keyword>
<comment type="caution">
    <text evidence="8">The sequence shown here is derived from an EMBL/GenBank/DDBJ whole genome shotgun (WGS) entry which is preliminary data.</text>
</comment>
<evidence type="ECO:0000313" key="8">
    <source>
        <dbReference type="EMBL" id="OGK52362.1"/>
    </source>
</evidence>
<evidence type="ECO:0000259" key="6">
    <source>
        <dbReference type="SMART" id="SM00382"/>
    </source>
</evidence>
<dbReference type="Pfam" id="PF10431">
    <property type="entry name" value="ClpB_D2-small"/>
    <property type="match status" value="1"/>
</dbReference>
<dbReference type="PANTHER" id="PTHR11638:SF18">
    <property type="entry name" value="HEAT SHOCK PROTEIN 104"/>
    <property type="match status" value="1"/>
</dbReference>
<evidence type="ECO:0000256" key="1">
    <source>
        <dbReference type="ARBA" id="ARBA00022737"/>
    </source>
</evidence>
<dbReference type="Pfam" id="PF17871">
    <property type="entry name" value="AAA_lid_9"/>
    <property type="match status" value="1"/>
</dbReference>
<keyword evidence="2" id="KW-0547">Nucleotide-binding</keyword>
<dbReference type="InterPro" id="IPR041546">
    <property type="entry name" value="ClpA/ClpB_AAA_lid"/>
</dbReference>
<evidence type="ECO:0000256" key="2">
    <source>
        <dbReference type="ARBA" id="ARBA00022741"/>
    </source>
</evidence>
<evidence type="ECO:0000313" key="9">
    <source>
        <dbReference type="Proteomes" id="UP000176480"/>
    </source>
</evidence>
<feature type="transmembrane region" description="Helical" evidence="5">
    <location>
        <begin position="65"/>
        <end position="89"/>
    </location>
</feature>
<gene>
    <name evidence="8" type="ORF">A2966_01690</name>
</gene>
<dbReference type="GO" id="GO:0016887">
    <property type="term" value="F:ATP hydrolysis activity"/>
    <property type="evidence" value="ECO:0007669"/>
    <property type="project" value="InterPro"/>
</dbReference>
<dbReference type="Gene3D" id="1.10.8.60">
    <property type="match status" value="2"/>
</dbReference>
<dbReference type="SUPFAM" id="SSF52540">
    <property type="entry name" value="P-loop containing nucleoside triphosphate hydrolases"/>
    <property type="match status" value="2"/>
</dbReference>
<protein>
    <recommendedName>
        <fullName evidence="10">AAA+ ATPase domain-containing protein</fullName>
    </recommendedName>
</protein>
<dbReference type="InterPro" id="IPR025662">
    <property type="entry name" value="Sigma_54_int_dom_ATP-bd_1"/>
</dbReference>
<accession>A0A1F7J9P7</accession>
<dbReference type="CDD" id="cd00009">
    <property type="entry name" value="AAA"/>
    <property type="match status" value="1"/>
</dbReference>
<dbReference type="SMART" id="SM01086">
    <property type="entry name" value="ClpB_D2-small"/>
    <property type="match status" value="1"/>
</dbReference>
<dbReference type="GO" id="GO:0005524">
    <property type="term" value="F:ATP binding"/>
    <property type="evidence" value="ECO:0007669"/>
    <property type="project" value="UniProtKB-KW"/>
</dbReference>
<keyword evidence="5" id="KW-0472">Membrane</keyword>
<sequence>MSKNLLIFVRQSVGNFVEGVVNIFIFLPYFFSVSTLFKTLFSPWKSLVVKKTERGYSMKEWFDRFSFNIISRLIGLVMRLCILIFYLLMQIILAIGIPLLFVVFFLLLPLMYLFAIASRTENENKMTLKNAFFSTHLLDKNNYQAVESWFEDIYSHKKLQSQWWKLANLFTVPPLARDWTMGYTPILDQYASDLTHVSYQGHRQHLVGREKEIKQIEQVLSKSEEANVLVVGEEGVGKHAIVDAFAKRVYEGKTNPLLAYKRVLKLNMEKILNEHTDVKKREDFLEELLAEAVDAKSAIIFIENFHRYVASGQGMVDLSIPIDKYAKTDLIQIVGLTTPFYYEKYIYQNDKIYRIFSKIDVDEVAPVEAKKILMNAYESFEKRYQVTIPYETLSSVVDKSGFFITNIPFPEKAFQLLDTTCAYTVQMMKKNVVLPQYVDTILTQRTHVPTILSQNLKDKLLQLENSLRTQIIDQNEALNELAAALRRSFLLLGKRKKPLACFLFLGPTGVGKTETAKAVSEMFFETVNNMLRFDMSEYQTKEDISKLIGSSETNEPGLLTSTIREHPYGVLLLDEIEKADKNLINIFLTMFDEGYITDGWGKRVDCKNLVIIATSNAGAEYIYQSLRASSDNPKIISSATLIDYLVQNNLFSPEFLNRFDGVIAYKPLQLKTAGQIAKNMLRVITDQIFDLYKVQVTVSDQALQTFIDEGYNPAFGARNMERILRDKIEDKVAQAILSGQTKEGDTINL</sequence>
<dbReference type="PANTHER" id="PTHR11638">
    <property type="entry name" value="ATP-DEPENDENT CLP PROTEASE"/>
    <property type="match status" value="1"/>
</dbReference>
<dbReference type="InterPro" id="IPR001270">
    <property type="entry name" value="ClpA/B"/>
</dbReference>
<dbReference type="Proteomes" id="UP000176480">
    <property type="component" value="Unassembled WGS sequence"/>
</dbReference>
<dbReference type="GO" id="GO:0005737">
    <property type="term" value="C:cytoplasm"/>
    <property type="evidence" value="ECO:0007669"/>
    <property type="project" value="TreeGrafter"/>
</dbReference>
<dbReference type="InterPro" id="IPR003593">
    <property type="entry name" value="AAA+_ATPase"/>
</dbReference>
<organism evidence="8 9">
    <name type="scientific">Candidatus Roizmanbacteria bacterium RIFCSPLOWO2_01_FULL_41_22</name>
    <dbReference type="NCBI Taxonomy" id="1802067"/>
    <lineage>
        <taxon>Bacteria</taxon>
        <taxon>Candidatus Roizmaniibacteriota</taxon>
    </lineage>
</organism>
<dbReference type="InterPro" id="IPR019489">
    <property type="entry name" value="Clp_ATPase_C"/>
</dbReference>
<evidence type="ECO:0000256" key="3">
    <source>
        <dbReference type="ARBA" id="ARBA00022840"/>
    </source>
</evidence>
<dbReference type="InterPro" id="IPR050130">
    <property type="entry name" value="ClpA_ClpB"/>
</dbReference>
<reference evidence="8 9" key="1">
    <citation type="journal article" date="2016" name="Nat. Commun.">
        <title>Thousands of microbial genomes shed light on interconnected biogeochemical processes in an aquifer system.</title>
        <authorList>
            <person name="Anantharaman K."/>
            <person name="Brown C.T."/>
            <person name="Hug L.A."/>
            <person name="Sharon I."/>
            <person name="Castelle C.J."/>
            <person name="Probst A.J."/>
            <person name="Thomas B.C."/>
            <person name="Singh A."/>
            <person name="Wilkins M.J."/>
            <person name="Karaoz U."/>
            <person name="Brodie E.L."/>
            <person name="Williams K.H."/>
            <person name="Hubbard S.S."/>
            <person name="Banfield J.F."/>
        </authorList>
    </citation>
    <scope>NUCLEOTIDE SEQUENCE [LARGE SCALE GENOMIC DNA]</scope>
</reference>
<feature type="transmembrane region" description="Helical" evidence="5">
    <location>
        <begin position="20"/>
        <end position="44"/>
    </location>
</feature>
<dbReference type="PRINTS" id="PR00300">
    <property type="entry name" value="CLPPROTEASEA"/>
</dbReference>
<dbReference type="SMART" id="SM00382">
    <property type="entry name" value="AAA"/>
    <property type="match status" value="2"/>
</dbReference>
<dbReference type="Pfam" id="PF07724">
    <property type="entry name" value="AAA_2"/>
    <property type="match status" value="1"/>
</dbReference>
<dbReference type="CDD" id="cd19499">
    <property type="entry name" value="RecA-like_ClpB_Hsp104-like"/>
    <property type="match status" value="1"/>
</dbReference>